<dbReference type="InterPro" id="IPR013520">
    <property type="entry name" value="Ribonucl_H"/>
</dbReference>
<dbReference type="AlphaFoldDB" id="A0A2N3PXB7"/>
<dbReference type="GO" id="GO:0006259">
    <property type="term" value="P:DNA metabolic process"/>
    <property type="evidence" value="ECO:0007669"/>
    <property type="project" value="UniProtKB-ARBA"/>
</dbReference>
<feature type="domain" description="Exonuclease" evidence="2">
    <location>
        <begin position="39"/>
        <end position="200"/>
    </location>
</feature>
<dbReference type="Proteomes" id="UP000233293">
    <property type="component" value="Unassembled WGS sequence"/>
</dbReference>
<dbReference type="SMART" id="SM00479">
    <property type="entry name" value="EXOIII"/>
    <property type="match status" value="1"/>
</dbReference>
<feature type="region of interest" description="Disordered" evidence="1">
    <location>
        <begin position="1"/>
        <end position="30"/>
    </location>
</feature>
<comment type="caution">
    <text evidence="3">The sequence shown here is derived from an EMBL/GenBank/DDBJ whole genome shotgun (WGS) entry which is preliminary data.</text>
</comment>
<evidence type="ECO:0000313" key="3">
    <source>
        <dbReference type="EMBL" id="PKU25052.1"/>
    </source>
</evidence>
<dbReference type="EMBL" id="PIUM01000006">
    <property type="protein sequence ID" value="PKU25052.1"/>
    <property type="molecule type" value="Genomic_DNA"/>
</dbReference>
<dbReference type="Gene3D" id="3.30.420.10">
    <property type="entry name" value="Ribonuclease H-like superfamily/Ribonuclease H"/>
    <property type="match status" value="1"/>
</dbReference>
<keyword evidence="4" id="KW-1185">Reference proteome</keyword>
<organism evidence="3 4">
    <name type="scientific">Telmatospirillum siberiense</name>
    <dbReference type="NCBI Taxonomy" id="382514"/>
    <lineage>
        <taxon>Bacteria</taxon>
        <taxon>Pseudomonadati</taxon>
        <taxon>Pseudomonadota</taxon>
        <taxon>Alphaproteobacteria</taxon>
        <taxon>Rhodospirillales</taxon>
        <taxon>Rhodospirillaceae</taxon>
        <taxon>Telmatospirillum</taxon>
    </lineage>
</organism>
<evidence type="ECO:0000256" key="1">
    <source>
        <dbReference type="SAM" id="MobiDB-lite"/>
    </source>
</evidence>
<dbReference type="GO" id="GO:0003676">
    <property type="term" value="F:nucleic acid binding"/>
    <property type="evidence" value="ECO:0007669"/>
    <property type="project" value="InterPro"/>
</dbReference>
<protein>
    <recommendedName>
        <fullName evidence="2">Exonuclease domain-containing protein</fullName>
    </recommendedName>
</protein>
<dbReference type="InterPro" id="IPR036397">
    <property type="entry name" value="RNaseH_sf"/>
</dbReference>
<dbReference type="GO" id="GO:0004527">
    <property type="term" value="F:exonuclease activity"/>
    <property type="evidence" value="ECO:0007669"/>
    <property type="project" value="UniProtKB-ARBA"/>
</dbReference>
<gene>
    <name evidence="3" type="ORF">CWS72_07515</name>
</gene>
<evidence type="ECO:0000259" key="2">
    <source>
        <dbReference type="SMART" id="SM00479"/>
    </source>
</evidence>
<accession>A0A2N3PXB7</accession>
<sequence length="200" mass="22661">MLTSIFDVSPLENDEDGTSIKANPDSEDETMRQPLRLSDIVFLDLEASGLGDRCFPIEIGFIRAHDLSGWSALIRPADRWRKRGTWDHRAEALHGLDRETLESDGQDVRDVARTLNDNLAGKAVFSDAVEFDSHWLGMLFEETMERPAFDLQSVDPLFRSPDLFADLPIMSQHPADTPLQKHRAKDDAMALALQFRQQIK</sequence>
<dbReference type="InterPro" id="IPR012337">
    <property type="entry name" value="RNaseH-like_sf"/>
</dbReference>
<reference evidence="4" key="1">
    <citation type="submission" date="2017-12" db="EMBL/GenBank/DDBJ databases">
        <title>Draft genome sequence of Telmatospirillum siberiense 26-4b1T, an acidotolerant peatland alphaproteobacterium potentially involved in sulfur cycling.</title>
        <authorList>
            <person name="Hausmann B."/>
            <person name="Pjevac P."/>
            <person name="Schreck K."/>
            <person name="Herbold C.W."/>
            <person name="Daims H."/>
            <person name="Wagner M."/>
            <person name="Pester M."/>
            <person name="Loy A."/>
        </authorList>
    </citation>
    <scope>NUCLEOTIDE SEQUENCE [LARGE SCALE GENOMIC DNA]</scope>
    <source>
        <strain evidence="4">26-4b1</strain>
    </source>
</reference>
<proteinExistence type="predicted"/>
<evidence type="ECO:0000313" key="4">
    <source>
        <dbReference type="Proteomes" id="UP000233293"/>
    </source>
</evidence>
<dbReference type="SUPFAM" id="SSF53098">
    <property type="entry name" value="Ribonuclease H-like"/>
    <property type="match status" value="1"/>
</dbReference>
<name>A0A2N3PXB7_9PROT</name>